<dbReference type="SMART" id="SM00100">
    <property type="entry name" value="cNMP"/>
    <property type="match status" value="1"/>
</dbReference>
<dbReference type="PROSITE" id="PS50042">
    <property type="entry name" value="CNMP_BINDING_3"/>
    <property type="match status" value="1"/>
</dbReference>
<dbReference type="Proteomes" id="UP000196531">
    <property type="component" value="Unassembled WGS sequence"/>
</dbReference>
<dbReference type="PRINTS" id="PR00103">
    <property type="entry name" value="CAMPKINASE"/>
</dbReference>
<gene>
    <name evidence="2" type="ORF">A9Q84_20345</name>
</gene>
<feature type="domain" description="Cyclic nucleotide-binding" evidence="1">
    <location>
        <begin position="55"/>
        <end position="180"/>
    </location>
</feature>
<dbReference type="InterPro" id="IPR014710">
    <property type="entry name" value="RmlC-like_jellyroll"/>
</dbReference>
<dbReference type="InterPro" id="IPR018490">
    <property type="entry name" value="cNMP-bd_dom_sf"/>
</dbReference>
<organism evidence="2 3">
    <name type="scientific">Halobacteriovorax marinus</name>
    <dbReference type="NCBI Taxonomy" id="97084"/>
    <lineage>
        <taxon>Bacteria</taxon>
        <taxon>Pseudomonadati</taxon>
        <taxon>Bdellovibrionota</taxon>
        <taxon>Bacteriovoracia</taxon>
        <taxon>Bacteriovoracales</taxon>
        <taxon>Halobacteriovoraceae</taxon>
        <taxon>Halobacteriovorax</taxon>
    </lineage>
</organism>
<evidence type="ECO:0000313" key="2">
    <source>
        <dbReference type="EMBL" id="OUR92866.1"/>
    </source>
</evidence>
<dbReference type="SUPFAM" id="SSF51206">
    <property type="entry name" value="cAMP-binding domain-like"/>
    <property type="match status" value="1"/>
</dbReference>
<dbReference type="InterPro" id="IPR000595">
    <property type="entry name" value="cNMP-bd_dom"/>
</dbReference>
<dbReference type="Gene3D" id="2.60.120.10">
    <property type="entry name" value="Jelly Rolls"/>
    <property type="match status" value="1"/>
</dbReference>
<accession>A0A1Y5F1R1</accession>
<dbReference type="CDD" id="cd00038">
    <property type="entry name" value="CAP_ED"/>
    <property type="match status" value="1"/>
</dbReference>
<dbReference type="EMBL" id="MAAO01000016">
    <property type="protein sequence ID" value="OUR92866.1"/>
    <property type="molecule type" value="Genomic_DNA"/>
</dbReference>
<evidence type="ECO:0000259" key="1">
    <source>
        <dbReference type="PROSITE" id="PS50042"/>
    </source>
</evidence>
<evidence type="ECO:0000313" key="3">
    <source>
        <dbReference type="Proteomes" id="UP000196531"/>
    </source>
</evidence>
<proteinExistence type="predicted"/>
<protein>
    <recommendedName>
        <fullName evidence="1">Cyclic nucleotide-binding domain-containing protein</fullName>
    </recommendedName>
</protein>
<dbReference type="Pfam" id="PF00027">
    <property type="entry name" value="cNMP_binding"/>
    <property type="match status" value="1"/>
</dbReference>
<dbReference type="AlphaFoldDB" id="A0A1Y5F1R1"/>
<dbReference type="PANTHER" id="PTHR23011:SF28">
    <property type="entry name" value="CYCLIC NUCLEOTIDE-BINDING DOMAIN CONTAINING PROTEIN"/>
    <property type="match status" value="1"/>
</dbReference>
<name>A0A1Y5F1R1_9BACT</name>
<reference evidence="3" key="1">
    <citation type="journal article" date="2017" name="Proc. Natl. Acad. Sci. U.S.A.">
        <title>Simulation of Deepwater Horizon oil plume reveals substrate specialization within a complex community of hydrocarbon-degraders.</title>
        <authorList>
            <person name="Hu P."/>
            <person name="Dubinsky E.A."/>
            <person name="Probst A.J."/>
            <person name="Wang J."/>
            <person name="Sieber C.M.K."/>
            <person name="Tom L.M."/>
            <person name="Gardinali P."/>
            <person name="Banfield J.F."/>
            <person name="Atlas R.M."/>
            <person name="Andersen G.L."/>
        </authorList>
    </citation>
    <scope>NUCLEOTIDE SEQUENCE [LARGE SCALE GENOMIC DNA]</scope>
</reference>
<sequence>MVNDSFEKEVNDKVRDNQALPTKLDIPILKYFWQSNPLFASNKNSIPRFLRKIKVLENFSDNELRVLSKSMHFRQFTDGEKIFNQNDVGVGFYFIYSGRVDIIVEDEQIVKDSNASIPKMNHIVSLDKMDYFGELALLQQQSIRNASAVARESCQLLGIFKPDLENLINSNPTVATRLLQAVSVITANRLFSLTNEVRRLKFKIKELEVKNGNNNK</sequence>
<dbReference type="PANTHER" id="PTHR23011">
    <property type="entry name" value="CYCLIC NUCLEOTIDE-BINDING DOMAIN CONTAINING PROTEIN"/>
    <property type="match status" value="1"/>
</dbReference>
<comment type="caution">
    <text evidence="2">The sequence shown here is derived from an EMBL/GenBank/DDBJ whole genome shotgun (WGS) entry which is preliminary data.</text>
</comment>